<evidence type="ECO:0000259" key="7">
    <source>
        <dbReference type="Pfam" id="PF00156"/>
    </source>
</evidence>
<name>A0AAW6DXM1_9FIRM</name>
<sequence length="283" mass="31895">MISIDSKPINITDFPDGTCKLTYSIVELIGHATSAPIDITWLYDNDSEIFQLACCVDWLKSKGFCNINLNMPYVPNARMDRTQKAFEMFTLKTFANLINNMEFRKVFTLDIHSNVGAALINNIRDSSPAGILRDNIIDEKISRKDLILFFPDEGAMKRYSFISSILEVPYVFGMKNRDWKTGTINGLSIMGNTDTLKGRNVLIVDDICSKGGTFYYSAKALKEYGVGDIYLYVSHLENSVHDGDMIKSGLIKKIFSTNSIYRKKIGVDGLEVNADKIEILDIF</sequence>
<dbReference type="InterPro" id="IPR005946">
    <property type="entry name" value="Rib-P_diPkinase"/>
</dbReference>
<comment type="catalytic activity">
    <reaction evidence="6">
        <text>D-ribose 5-phosphate + ATP = 5-phospho-alpha-D-ribose 1-diphosphate + AMP + H(+)</text>
        <dbReference type="Rhea" id="RHEA:15609"/>
        <dbReference type="ChEBI" id="CHEBI:15378"/>
        <dbReference type="ChEBI" id="CHEBI:30616"/>
        <dbReference type="ChEBI" id="CHEBI:58017"/>
        <dbReference type="ChEBI" id="CHEBI:78346"/>
        <dbReference type="ChEBI" id="CHEBI:456215"/>
        <dbReference type="EC" id="2.7.6.1"/>
    </reaction>
</comment>
<evidence type="ECO:0000256" key="2">
    <source>
        <dbReference type="ARBA" id="ARBA00022679"/>
    </source>
</evidence>
<dbReference type="GO" id="GO:0006164">
    <property type="term" value="P:purine nucleotide biosynthetic process"/>
    <property type="evidence" value="ECO:0007669"/>
    <property type="project" value="TreeGrafter"/>
</dbReference>
<dbReference type="AlphaFoldDB" id="A0AAW6DXM1"/>
<comment type="caution">
    <text evidence="8">The sequence shown here is derived from an EMBL/GenBank/DDBJ whole genome shotgun (WGS) entry which is preliminary data.</text>
</comment>
<keyword evidence="2" id="KW-0808">Transferase</keyword>
<dbReference type="EC" id="2.7.6.1" evidence="1"/>
<dbReference type="GO" id="GO:0016301">
    <property type="term" value="F:kinase activity"/>
    <property type="evidence" value="ECO:0007669"/>
    <property type="project" value="UniProtKB-KW"/>
</dbReference>
<dbReference type="Gene3D" id="3.40.50.2020">
    <property type="match status" value="2"/>
</dbReference>
<dbReference type="GO" id="GO:0005737">
    <property type="term" value="C:cytoplasm"/>
    <property type="evidence" value="ECO:0007669"/>
    <property type="project" value="TreeGrafter"/>
</dbReference>
<dbReference type="GO" id="GO:0006015">
    <property type="term" value="P:5-phosphoribose 1-diphosphate biosynthetic process"/>
    <property type="evidence" value="ECO:0007669"/>
    <property type="project" value="TreeGrafter"/>
</dbReference>
<evidence type="ECO:0000313" key="9">
    <source>
        <dbReference type="Proteomes" id="UP001211421"/>
    </source>
</evidence>
<accession>A0AAW6DXM1</accession>
<evidence type="ECO:0000256" key="1">
    <source>
        <dbReference type="ARBA" id="ARBA00013247"/>
    </source>
</evidence>
<dbReference type="InterPro" id="IPR000836">
    <property type="entry name" value="PRTase_dom"/>
</dbReference>
<gene>
    <name evidence="8" type="ORF">PNV70_02960</name>
</gene>
<dbReference type="RefSeq" id="WP_195551074.1">
    <property type="nucleotide sequence ID" value="NZ_DAVZMI010000122.1"/>
</dbReference>
<dbReference type="Pfam" id="PF00156">
    <property type="entry name" value="Pribosyltran"/>
    <property type="match status" value="1"/>
</dbReference>
<reference evidence="8" key="1">
    <citation type="submission" date="2023-01" db="EMBL/GenBank/DDBJ databases">
        <title>Human gut microbiome strain richness.</title>
        <authorList>
            <person name="Chen-Liaw A."/>
        </authorList>
    </citation>
    <scope>NUCLEOTIDE SEQUENCE</scope>
    <source>
        <strain evidence="8">D59st1_B8_D59t2_181005</strain>
    </source>
</reference>
<dbReference type="GO" id="GO:0005524">
    <property type="term" value="F:ATP binding"/>
    <property type="evidence" value="ECO:0007669"/>
    <property type="project" value="UniProtKB-KW"/>
</dbReference>
<dbReference type="InterPro" id="IPR029057">
    <property type="entry name" value="PRTase-like"/>
</dbReference>
<keyword evidence="5" id="KW-0067">ATP-binding</keyword>
<dbReference type="Proteomes" id="UP001211421">
    <property type="component" value="Unassembled WGS sequence"/>
</dbReference>
<keyword evidence="8" id="KW-0328">Glycosyltransferase</keyword>
<dbReference type="GO" id="GO:0016757">
    <property type="term" value="F:glycosyltransferase activity"/>
    <property type="evidence" value="ECO:0007669"/>
    <property type="project" value="UniProtKB-KW"/>
</dbReference>
<dbReference type="GO" id="GO:0002189">
    <property type="term" value="C:ribose phosphate diphosphokinase complex"/>
    <property type="evidence" value="ECO:0007669"/>
    <property type="project" value="TreeGrafter"/>
</dbReference>
<dbReference type="GO" id="GO:0000287">
    <property type="term" value="F:magnesium ion binding"/>
    <property type="evidence" value="ECO:0007669"/>
    <property type="project" value="InterPro"/>
</dbReference>
<keyword evidence="4" id="KW-0418">Kinase</keyword>
<dbReference type="GO" id="GO:0004749">
    <property type="term" value="F:ribose phosphate diphosphokinase activity"/>
    <property type="evidence" value="ECO:0007669"/>
    <property type="project" value="UniProtKB-EC"/>
</dbReference>
<dbReference type="EMBL" id="JAQMLS010000002">
    <property type="protein sequence ID" value="MDB8741032.1"/>
    <property type="molecule type" value="Genomic_DNA"/>
</dbReference>
<feature type="domain" description="Phosphoribosyltransferase" evidence="7">
    <location>
        <begin position="136"/>
        <end position="237"/>
    </location>
</feature>
<evidence type="ECO:0000256" key="6">
    <source>
        <dbReference type="ARBA" id="ARBA00049535"/>
    </source>
</evidence>
<evidence type="ECO:0000256" key="5">
    <source>
        <dbReference type="ARBA" id="ARBA00022840"/>
    </source>
</evidence>
<evidence type="ECO:0000256" key="3">
    <source>
        <dbReference type="ARBA" id="ARBA00022741"/>
    </source>
</evidence>
<dbReference type="PANTHER" id="PTHR10210:SF32">
    <property type="entry name" value="RIBOSE-PHOSPHATE PYROPHOSPHOKINASE 2"/>
    <property type="match status" value="1"/>
</dbReference>
<protein>
    <recommendedName>
        <fullName evidence="1">ribose-phosphate diphosphokinase</fullName>
        <ecNumber evidence="1">2.7.6.1</ecNumber>
    </recommendedName>
</protein>
<proteinExistence type="predicted"/>
<dbReference type="CDD" id="cd06223">
    <property type="entry name" value="PRTases_typeI"/>
    <property type="match status" value="1"/>
</dbReference>
<evidence type="ECO:0000313" key="8">
    <source>
        <dbReference type="EMBL" id="MDB8741032.1"/>
    </source>
</evidence>
<dbReference type="SUPFAM" id="SSF53271">
    <property type="entry name" value="PRTase-like"/>
    <property type="match status" value="2"/>
</dbReference>
<keyword evidence="3" id="KW-0547">Nucleotide-binding</keyword>
<organism evidence="8 9">
    <name type="scientific">Ruminococcus bicirculans</name>
    <name type="common">ex Wegman et al. 2014</name>
    <dbReference type="NCBI Taxonomy" id="1160721"/>
    <lineage>
        <taxon>Bacteria</taxon>
        <taxon>Bacillati</taxon>
        <taxon>Bacillota</taxon>
        <taxon>Clostridia</taxon>
        <taxon>Eubacteriales</taxon>
        <taxon>Oscillospiraceae</taxon>
        <taxon>Ruminococcus</taxon>
    </lineage>
</organism>
<evidence type="ECO:0000256" key="4">
    <source>
        <dbReference type="ARBA" id="ARBA00022777"/>
    </source>
</evidence>
<dbReference type="PANTHER" id="PTHR10210">
    <property type="entry name" value="RIBOSE-PHOSPHATE DIPHOSPHOKINASE FAMILY MEMBER"/>
    <property type="match status" value="1"/>
</dbReference>